<dbReference type="InterPro" id="IPR001173">
    <property type="entry name" value="Glyco_trans_2-like"/>
</dbReference>
<dbReference type="PANTHER" id="PTHR48090:SF7">
    <property type="entry name" value="RFBJ PROTEIN"/>
    <property type="match status" value="1"/>
</dbReference>
<feature type="compositionally biased region" description="Polar residues" evidence="2">
    <location>
        <begin position="255"/>
        <end position="270"/>
    </location>
</feature>
<proteinExistence type="inferred from homology"/>
<dbReference type="AlphaFoldDB" id="A0A1H1ZLM0"/>
<dbReference type="InterPro" id="IPR029044">
    <property type="entry name" value="Nucleotide-diphossugar_trans"/>
</dbReference>
<comment type="similarity">
    <text evidence="1">Belongs to the glycosyltransferase 2 family.</text>
</comment>
<gene>
    <name evidence="4" type="ORF">SAMN04488543_3852</name>
</gene>
<keyword evidence="4" id="KW-0808">Transferase</keyword>
<evidence type="ECO:0000313" key="4">
    <source>
        <dbReference type="EMBL" id="SDT34477.1"/>
    </source>
</evidence>
<feature type="domain" description="Glycosyltransferase 2-like" evidence="3">
    <location>
        <begin position="8"/>
        <end position="163"/>
    </location>
</feature>
<evidence type="ECO:0000256" key="2">
    <source>
        <dbReference type="SAM" id="MobiDB-lite"/>
    </source>
</evidence>
<feature type="region of interest" description="Disordered" evidence="2">
    <location>
        <begin position="234"/>
        <end position="270"/>
    </location>
</feature>
<dbReference type="SUPFAM" id="SSF53448">
    <property type="entry name" value="Nucleotide-diphospho-sugar transferases"/>
    <property type="match status" value="1"/>
</dbReference>
<dbReference type="Pfam" id="PF00535">
    <property type="entry name" value="Glycos_transf_2"/>
    <property type="match status" value="1"/>
</dbReference>
<dbReference type="EMBL" id="LT629749">
    <property type="protein sequence ID" value="SDT34477.1"/>
    <property type="molecule type" value="Genomic_DNA"/>
</dbReference>
<evidence type="ECO:0000313" key="5">
    <source>
        <dbReference type="Proteomes" id="UP000199092"/>
    </source>
</evidence>
<dbReference type="OrthoDB" id="9797819at2"/>
<dbReference type="Proteomes" id="UP000199092">
    <property type="component" value="Chromosome I"/>
</dbReference>
<accession>A0A1H1ZLM0</accession>
<feature type="compositionally biased region" description="Basic residues" evidence="2">
    <location>
        <begin position="234"/>
        <end position="243"/>
    </location>
</feature>
<evidence type="ECO:0000256" key="1">
    <source>
        <dbReference type="ARBA" id="ARBA00006739"/>
    </source>
</evidence>
<evidence type="ECO:0000259" key="3">
    <source>
        <dbReference type="Pfam" id="PF00535"/>
    </source>
</evidence>
<dbReference type="Gene3D" id="3.90.550.10">
    <property type="entry name" value="Spore Coat Polysaccharide Biosynthesis Protein SpsA, Chain A"/>
    <property type="match status" value="1"/>
</dbReference>
<dbReference type="PANTHER" id="PTHR48090">
    <property type="entry name" value="UNDECAPRENYL-PHOSPHATE 4-DEOXY-4-FORMAMIDO-L-ARABINOSE TRANSFERASE-RELATED"/>
    <property type="match status" value="1"/>
</dbReference>
<sequence>MWNGRTVSVVLPTYNEKDSIAETIRAFDKLGIVDDILVVNNNAAEGTSDEVAMTTAREVLEPRQGYGAAIRRGLAEVDTDLICICEPDGTFDPRDLTKLLPFTEDCDFVVGSRTVSNFIWDGANMGRFLQWGNWAVAKTIEVLFNTSYLSDVGCTFRVVSRDLVPGLLRDSRVHGSAFGLEMLMLALMARDTVVQVPVNYHPRVGTSAVTGDTRTAIRLGLQMLRMVLAMRVRPPRRPQRSLGRRNQDQAERQQALWNPSGPSSDGSLGR</sequence>
<protein>
    <submittedName>
        <fullName evidence="4">Glycosyl transferase family 2</fullName>
    </submittedName>
</protein>
<dbReference type="STRING" id="546871.SAMN04488543_3852"/>
<dbReference type="InterPro" id="IPR050256">
    <property type="entry name" value="Glycosyltransferase_2"/>
</dbReference>
<dbReference type="CDD" id="cd04179">
    <property type="entry name" value="DPM_DPG-synthase_like"/>
    <property type="match status" value="1"/>
</dbReference>
<dbReference type="GO" id="GO:0016740">
    <property type="term" value="F:transferase activity"/>
    <property type="evidence" value="ECO:0007669"/>
    <property type="project" value="UniProtKB-KW"/>
</dbReference>
<reference evidence="4 5" key="1">
    <citation type="submission" date="2016-10" db="EMBL/GenBank/DDBJ databases">
        <authorList>
            <person name="de Groot N.N."/>
        </authorList>
    </citation>
    <scope>NUCLEOTIDE SEQUENCE [LARGE SCALE GENOMIC DNA]</scope>
    <source>
        <strain evidence="4 5">DSM 21741</strain>
    </source>
</reference>
<name>A0A1H1ZLM0_9ACTN</name>
<organism evidence="4 5">
    <name type="scientific">Friedmanniella luteola</name>
    <dbReference type="NCBI Taxonomy" id="546871"/>
    <lineage>
        <taxon>Bacteria</taxon>
        <taxon>Bacillati</taxon>
        <taxon>Actinomycetota</taxon>
        <taxon>Actinomycetes</taxon>
        <taxon>Propionibacteriales</taxon>
        <taxon>Nocardioidaceae</taxon>
        <taxon>Friedmanniella</taxon>
    </lineage>
</organism>
<keyword evidence="5" id="KW-1185">Reference proteome</keyword>